<dbReference type="InterPro" id="IPR051468">
    <property type="entry name" value="Fungal_SecMetab_SDRs"/>
</dbReference>
<dbReference type="PANTHER" id="PTHR43544:SF15">
    <property type="entry name" value="CHAIN DEHYDROGENASE (ATSC), PUTATIVE (AFU_ORTHOLOGUE AFUA_3G00180)-RELATED"/>
    <property type="match status" value="1"/>
</dbReference>
<proteinExistence type="inferred from homology"/>
<dbReference type="EMBL" id="JASBNA010000053">
    <property type="protein sequence ID" value="KAK7679989.1"/>
    <property type="molecule type" value="Genomic_DNA"/>
</dbReference>
<dbReference type="Proteomes" id="UP001385951">
    <property type="component" value="Unassembled WGS sequence"/>
</dbReference>
<name>A0AAW0FP15_9APHY</name>
<dbReference type="PANTHER" id="PTHR43544">
    <property type="entry name" value="SHORT-CHAIN DEHYDROGENASE/REDUCTASE"/>
    <property type="match status" value="1"/>
</dbReference>
<gene>
    <name evidence="2" type="ORF">QCA50_016935</name>
</gene>
<organism evidence="2 3">
    <name type="scientific">Cerrena zonata</name>
    <dbReference type="NCBI Taxonomy" id="2478898"/>
    <lineage>
        <taxon>Eukaryota</taxon>
        <taxon>Fungi</taxon>
        <taxon>Dikarya</taxon>
        <taxon>Basidiomycota</taxon>
        <taxon>Agaricomycotina</taxon>
        <taxon>Agaricomycetes</taxon>
        <taxon>Polyporales</taxon>
        <taxon>Cerrenaceae</taxon>
        <taxon>Cerrena</taxon>
    </lineage>
</organism>
<dbReference type="GO" id="GO:0016491">
    <property type="term" value="F:oxidoreductase activity"/>
    <property type="evidence" value="ECO:0007669"/>
    <property type="project" value="TreeGrafter"/>
</dbReference>
<dbReference type="AlphaFoldDB" id="A0AAW0FP15"/>
<comment type="similarity">
    <text evidence="1">Belongs to the short-chain dehydrogenases/reductases (SDR) family.</text>
</comment>
<accession>A0AAW0FP15</accession>
<dbReference type="CDD" id="cd05325">
    <property type="entry name" value="carb_red_sniffer_like_SDR_c"/>
    <property type="match status" value="1"/>
</dbReference>
<dbReference type="Pfam" id="PF00106">
    <property type="entry name" value="adh_short"/>
    <property type="match status" value="1"/>
</dbReference>
<dbReference type="PRINTS" id="PR00081">
    <property type="entry name" value="GDHRDH"/>
</dbReference>
<comment type="caution">
    <text evidence="2">The sequence shown here is derived from an EMBL/GenBank/DDBJ whole genome shotgun (WGS) entry which is preliminary data.</text>
</comment>
<dbReference type="Gene3D" id="3.40.50.720">
    <property type="entry name" value="NAD(P)-binding Rossmann-like Domain"/>
    <property type="match status" value="1"/>
</dbReference>
<dbReference type="InterPro" id="IPR002347">
    <property type="entry name" value="SDR_fam"/>
</dbReference>
<evidence type="ECO:0000256" key="1">
    <source>
        <dbReference type="ARBA" id="ARBA00006484"/>
    </source>
</evidence>
<dbReference type="GO" id="GO:0005737">
    <property type="term" value="C:cytoplasm"/>
    <property type="evidence" value="ECO:0007669"/>
    <property type="project" value="TreeGrafter"/>
</dbReference>
<protein>
    <submittedName>
        <fullName evidence="2">Uncharacterized protein</fullName>
    </submittedName>
</protein>
<dbReference type="InterPro" id="IPR036291">
    <property type="entry name" value="NAD(P)-bd_dom_sf"/>
</dbReference>
<sequence length="274" mass="30051">MVSWVITGSNRGIGLGFIRKLSSDPNNIMFALTRSKTTSTALLVLESKQKNVHVLQADITDVASLREVATVVDNATGGTLDVLINNGAYLSPERGDWSLDMYEGNEDLLDEDCTNFFKVNALGVIKTINVFLPLLRKSAEKSLAKVITISAPAGDLDFNIKTDLYYFAPYALSKAAVNMVAAKYTARFKNENILFLSLSPGFVDTMGDHRGANDVQKATYSKLIEQFQAGYPDWDGKILTPEESVTAMLETVSKLTVKDSGAFISHYGDTKNWL</sequence>
<dbReference type="SUPFAM" id="SSF51735">
    <property type="entry name" value="NAD(P)-binding Rossmann-fold domains"/>
    <property type="match status" value="1"/>
</dbReference>
<reference evidence="2 3" key="1">
    <citation type="submission" date="2022-09" db="EMBL/GenBank/DDBJ databases">
        <authorList>
            <person name="Palmer J.M."/>
        </authorList>
    </citation>
    <scope>NUCLEOTIDE SEQUENCE [LARGE SCALE GENOMIC DNA]</scope>
    <source>
        <strain evidence="2 3">DSM 7382</strain>
    </source>
</reference>
<evidence type="ECO:0000313" key="2">
    <source>
        <dbReference type="EMBL" id="KAK7679989.1"/>
    </source>
</evidence>
<keyword evidence="3" id="KW-1185">Reference proteome</keyword>
<evidence type="ECO:0000313" key="3">
    <source>
        <dbReference type="Proteomes" id="UP001385951"/>
    </source>
</evidence>